<dbReference type="Proteomes" id="UP001311915">
    <property type="component" value="Unassembled WGS sequence"/>
</dbReference>
<proteinExistence type="predicted"/>
<protein>
    <submittedName>
        <fullName evidence="2">Uncharacterized protein</fullName>
    </submittedName>
</protein>
<evidence type="ECO:0000256" key="1">
    <source>
        <dbReference type="SAM" id="Coils"/>
    </source>
</evidence>
<accession>A0AAV9MQC9</accession>
<sequence length="176" mass="19681">MTREERIEKMEHQKVLNGRVFDTDIITKFGMTTLFDTEGGVPGTTKQMFTKTTLLECECLEGQADGRSQVAAVLEQQATLKWEVEDLTGILNDKEVEIAKLKSELQKAISNGFGTSHANEKVLQKLSDKNALLLKTNASLSKEVKALNRQIIKAHEDANERMLLFMRTFSPSPPPS</sequence>
<comment type="caution">
    <text evidence="2">The sequence shown here is derived from an EMBL/GenBank/DDBJ whole genome shotgun (WGS) entry which is preliminary data.</text>
</comment>
<organism evidence="2 3">
    <name type="scientific">Solanum pinnatisectum</name>
    <name type="common">tansyleaf nightshade</name>
    <dbReference type="NCBI Taxonomy" id="50273"/>
    <lineage>
        <taxon>Eukaryota</taxon>
        <taxon>Viridiplantae</taxon>
        <taxon>Streptophyta</taxon>
        <taxon>Embryophyta</taxon>
        <taxon>Tracheophyta</taxon>
        <taxon>Spermatophyta</taxon>
        <taxon>Magnoliopsida</taxon>
        <taxon>eudicotyledons</taxon>
        <taxon>Gunneridae</taxon>
        <taxon>Pentapetalae</taxon>
        <taxon>asterids</taxon>
        <taxon>lamiids</taxon>
        <taxon>Solanales</taxon>
        <taxon>Solanaceae</taxon>
        <taxon>Solanoideae</taxon>
        <taxon>Solaneae</taxon>
        <taxon>Solanum</taxon>
    </lineage>
</organism>
<dbReference type="AlphaFoldDB" id="A0AAV9MQC9"/>
<feature type="coiled-coil region" evidence="1">
    <location>
        <begin position="84"/>
        <end position="157"/>
    </location>
</feature>
<name>A0AAV9MQC9_9SOLN</name>
<gene>
    <name evidence="2" type="ORF">R3W88_002594</name>
</gene>
<evidence type="ECO:0000313" key="2">
    <source>
        <dbReference type="EMBL" id="KAK4738897.1"/>
    </source>
</evidence>
<evidence type="ECO:0000313" key="3">
    <source>
        <dbReference type="Proteomes" id="UP001311915"/>
    </source>
</evidence>
<dbReference type="EMBL" id="JAWPEI010000001">
    <property type="protein sequence ID" value="KAK4738897.1"/>
    <property type="molecule type" value="Genomic_DNA"/>
</dbReference>
<reference evidence="2 3" key="1">
    <citation type="submission" date="2023-10" db="EMBL/GenBank/DDBJ databases">
        <title>Genome-Wide Identification Analysis in wild type Solanum Pinnatisectum Reveals Some Genes Defensing Phytophthora Infestans.</title>
        <authorList>
            <person name="Sun C."/>
        </authorList>
    </citation>
    <scope>NUCLEOTIDE SEQUENCE [LARGE SCALE GENOMIC DNA]</scope>
    <source>
        <strain evidence="2">LQN</strain>
        <tissue evidence="2">Leaf</tissue>
    </source>
</reference>
<keyword evidence="3" id="KW-1185">Reference proteome</keyword>
<keyword evidence="1" id="KW-0175">Coiled coil</keyword>